<dbReference type="Pfam" id="PF00581">
    <property type="entry name" value="Rhodanese"/>
    <property type="match status" value="1"/>
</dbReference>
<dbReference type="PANTHER" id="PTHR43031:SF17">
    <property type="entry name" value="SULFURTRANSFERASE YTWF-RELATED"/>
    <property type="match status" value="1"/>
</dbReference>
<proteinExistence type="predicted"/>
<dbReference type="OrthoDB" id="9800872at2"/>
<dbReference type="SUPFAM" id="SSF52821">
    <property type="entry name" value="Rhodanese/Cell cycle control phosphatase"/>
    <property type="match status" value="1"/>
</dbReference>
<organism evidence="2 3">
    <name type="scientific">Terrilactibacillus tamarindi</name>
    <dbReference type="NCBI Taxonomy" id="2599694"/>
    <lineage>
        <taxon>Bacteria</taxon>
        <taxon>Bacillati</taxon>
        <taxon>Bacillota</taxon>
        <taxon>Bacilli</taxon>
        <taxon>Bacillales</taxon>
        <taxon>Bacillaceae</taxon>
        <taxon>Terrilactibacillus</taxon>
    </lineage>
</organism>
<evidence type="ECO:0000259" key="1">
    <source>
        <dbReference type="PROSITE" id="PS50206"/>
    </source>
</evidence>
<comment type="caution">
    <text evidence="2">The sequence shown here is derived from an EMBL/GenBank/DDBJ whole genome shotgun (WGS) entry which is preliminary data.</text>
</comment>
<dbReference type="InterPro" id="IPR050229">
    <property type="entry name" value="GlpE_sulfurtransferase"/>
</dbReference>
<sequence length="87" mass="10041">MLKNHEDVSVIDVRENEEVELGKIPSSIHIRLADIPERYEELDRSKQHVVVCRSGRRSVMATEFLQEHGFKAKNMVGGMLKWHGDVE</sequence>
<gene>
    <name evidence="2" type="ORF">GMB86_11065</name>
</gene>
<feature type="domain" description="Rhodanese" evidence="1">
    <location>
        <begin position="4"/>
        <end position="87"/>
    </location>
</feature>
<dbReference type="Proteomes" id="UP000440978">
    <property type="component" value="Unassembled WGS sequence"/>
</dbReference>
<dbReference type="InterPro" id="IPR036873">
    <property type="entry name" value="Rhodanese-like_dom_sf"/>
</dbReference>
<dbReference type="PANTHER" id="PTHR43031">
    <property type="entry name" value="FAD-DEPENDENT OXIDOREDUCTASE"/>
    <property type="match status" value="1"/>
</dbReference>
<reference evidence="2 3" key="1">
    <citation type="submission" date="2019-11" db="EMBL/GenBank/DDBJ databases">
        <title>Terrilactibacillus tamarindus sp. nov. BCM23-1 isolated from bark of Tamarindus indica.</title>
        <authorList>
            <person name="Kingkaew E."/>
            <person name="Tanasupawat S."/>
        </authorList>
    </citation>
    <scope>NUCLEOTIDE SEQUENCE [LARGE SCALE GENOMIC DNA]</scope>
    <source>
        <strain evidence="2 3">BCM23-1</strain>
    </source>
</reference>
<dbReference type="InterPro" id="IPR001763">
    <property type="entry name" value="Rhodanese-like_dom"/>
</dbReference>
<protein>
    <submittedName>
        <fullName evidence="2">Rhodanese-like domain-containing protein</fullName>
    </submittedName>
</protein>
<evidence type="ECO:0000313" key="3">
    <source>
        <dbReference type="Proteomes" id="UP000440978"/>
    </source>
</evidence>
<keyword evidence="3" id="KW-1185">Reference proteome</keyword>
<dbReference type="PROSITE" id="PS50206">
    <property type="entry name" value="RHODANESE_3"/>
    <property type="match status" value="1"/>
</dbReference>
<dbReference type="CDD" id="cd00158">
    <property type="entry name" value="RHOD"/>
    <property type="match status" value="1"/>
</dbReference>
<accession>A0A6N8CTI9</accession>
<dbReference type="Gene3D" id="3.40.250.10">
    <property type="entry name" value="Rhodanese-like domain"/>
    <property type="match status" value="1"/>
</dbReference>
<dbReference type="AlphaFoldDB" id="A0A6N8CTI9"/>
<evidence type="ECO:0000313" key="2">
    <source>
        <dbReference type="EMBL" id="MTT32547.1"/>
    </source>
</evidence>
<name>A0A6N8CTI9_9BACI</name>
<dbReference type="EMBL" id="WNHB01000017">
    <property type="protein sequence ID" value="MTT32547.1"/>
    <property type="molecule type" value="Genomic_DNA"/>
</dbReference>
<dbReference type="SMART" id="SM00450">
    <property type="entry name" value="RHOD"/>
    <property type="match status" value="1"/>
</dbReference>